<accession>A0AAE0EX73</accession>
<dbReference type="PANTHER" id="PTHR33494:SF1">
    <property type="entry name" value="C2H2-TYPE DOMAIN-CONTAINING PROTEIN-RELATED"/>
    <property type="match status" value="1"/>
</dbReference>
<name>A0AAE0EX73_9CHLO</name>
<evidence type="ECO:0000313" key="4">
    <source>
        <dbReference type="Proteomes" id="UP001190700"/>
    </source>
</evidence>
<evidence type="ECO:0000259" key="2">
    <source>
        <dbReference type="Pfam" id="PF24818"/>
    </source>
</evidence>
<proteinExistence type="predicted"/>
<dbReference type="PANTHER" id="PTHR33494">
    <property type="entry name" value="OS02G0793800 PROTEIN"/>
    <property type="match status" value="1"/>
</dbReference>
<evidence type="ECO:0000256" key="1">
    <source>
        <dbReference type="SAM" id="MobiDB-lite"/>
    </source>
</evidence>
<dbReference type="Pfam" id="PF24818">
    <property type="entry name" value="PH_TRF2_HOY1"/>
    <property type="match status" value="1"/>
</dbReference>
<dbReference type="EMBL" id="LGRX02032786">
    <property type="protein sequence ID" value="KAK3243534.1"/>
    <property type="molecule type" value="Genomic_DNA"/>
</dbReference>
<feature type="region of interest" description="Disordered" evidence="1">
    <location>
        <begin position="582"/>
        <end position="608"/>
    </location>
</feature>
<evidence type="ECO:0000313" key="3">
    <source>
        <dbReference type="EMBL" id="KAK3243534.1"/>
    </source>
</evidence>
<protein>
    <recommendedName>
        <fullName evidence="2">TRF2/HOY1 PH-like domain-containing protein</fullName>
    </recommendedName>
</protein>
<comment type="caution">
    <text evidence="3">The sequence shown here is derived from an EMBL/GenBank/DDBJ whole genome shotgun (WGS) entry which is preliminary data.</text>
</comment>
<organism evidence="3 4">
    <name type="scientific">Cymbomonas tetramitiformis</name>
    <dbReference type="NCBI Taxonomy" id="36881"/>
    <lineage>
        <taxon>Eukaryota</taxon>
        <taxon>Viridiplantae</taxon>
        <taxon>Chlorophyta</taxon>
        <taxon>Pyramimonadophyceae</taxon>
        <taxon>Pyramimonadales</taxon>
        <taxon>Pyramimonadaceae</taxon>
        <taxon>Cymbomonas</taxon>
    </lineage>
</organism>
<dbReference type="InterPro" id="IPR057939">
    <property type="entry name" value="TRF2_HOY1_PH"/>
</dbReference>
<dbReference type="Proteomes" id="UP001190700">
    <property type="component" value="Unassembled WGS sequence"/>
</dbReference>
<dbReference type="AlphaFoldDB" id="A0AAE0EX73"/>
<sequence length="608" mass="66362">MNFAQGQAPAEWAMHNLQHQVMPGIPGRIPHPMPQGHPPLLPPQYLHVPVGPNHGSHLSNPGVHLSNYPERAEGAGRGYKRKNENNQMVHSMSVPQGVGYAPPVFGGFVGLAQSFVGSGSEPAPIGLKLRKSASLLDLISHGLGKSACSPAKEMPEASSAALAKSSRGREKVASSRNALGGIDHKLKASNFSAIRLQIGSWDTVSRFVGDLVSKFYFAKRKLVWEILDRGLKSKIEIQWSDICALKATMPPDLPGTLEVVLSRPPLFFKETNPQPRKHTLWQAAGDFTGSEATLCKPHLMVVPPGVLNKHWEKLLQCDARLKALAEDGLSSRIPQSLHLSSTPANVDGSPELSEADSEERSVSEEEVNQDDELSVDETCRREVLCNERTEIEAEEARWKDSFGRHSDYLLSLNDPSEADHAYQQPEKEYTVEDLLVGGEDTTTDPASKSDRKLDDMVFDYPGEAAERDHLMAERPDFDNRRRAYEAVGSANTGRHASQAGQRSAATMGGACVWRNEQKYFEESTTGPSRGITTLPEDGMKTARSFQEPDSQAAMEIGMGARDMHTTSHMNIGAGGPDILGSTSLAHSKYNHAPPPITSSPSLESMLHR</sequence>
<feature type="compositionally biased region" description="Acidic residues" evidence="1">
    <location>
        <begin position="364"/>
        <end position="375"/>
    </location>
</feature>
<feature type="compositionally biased region" description="Polar residues" evidence="1">
    <location>
        <begin position="335"/>
        <end position="344"/>
    </location>
</feature>
<feature type="domain" description="TRF2/HOY1 PH-like" evidence="2">
    <location>
        <begin position="190"/>
        <end position="308"/>
    </location>
</feature>
<gene>
    <name evidence="3" type="ORF">CYMTET_46820</name>
</gene>
<reference evidence="3 4" key="1">
    <citation type="journal article" date="2015" name="Genome Biol. Evol.">
        <title>Comparative Genomics of a Bacterivorous Green Alga Reveals Evolutionary Causalities and Consequences of Phago-Mixotrophic Mode of Nutrition.</title>
        <authorList>
            <person name="Burns J.A."/>
            <person name="Paasch A."/>
            <person name="Narechania A."/>
            <person name="Kim E."/>
        </authorList>
    </citation>
    <scope>NUCLEOTIDE SEQUENCE [LARGE SCALE GENOMIC DNA]</scope>
    <source>
        <strain evidence="3 4">PLY_AMNH</strain>
    </source>
</reference>
<keyword evidence="4" id="KW-1185">Reference proteome</keyword>
<feature type="region of interest" description="Disordered" evidence="1">
    <location>
        <begin position="335"/>
        <end position="375"/>
    </location>
</feature>